<keyword evidence="7" id="KW-0945">Host-virus interaction</keyword>
<reference evidence="12 13" key="1">
    <citation type="submission" date="2015-08" db="EMBL/GenBank/DDBJ databases">
        <title>Isolation and characterization of novel bat adenoviruses with diverse genome sizes, low GC contents or extremely long E3 ORFs.</title>
        <authorList>
            <person name="Tan B."/>
            <person name="Yang X.-L."/>
            <person name="Ge X.-Y."/>
            <person name="Peng C."/>
            <person name="Zhang Y.-Z."/>
            <person name="Zhang L.-B."/>
            <person name="Shi Z.-L."/>
        </authorList>
    </citation>
    <scope>NUCLEOTIDE SEQUENCE [LARGE SCALE GENOMIC DNA]</scope>
    <source>
        <strain evidence="12">WIV12</strain>
    </source>
</reference>
<evidence type="ECO:0000256" key="5">
    <source>
        <dbReference type="ARBA" id="ARBA00022518"/>
    </source>
</evidence>
<evidence type="ECO:0000256" key="2">
    <source>
        <dbReference type="ARBA" id="ARBA00004192"/>
    </source>
</evidence>
<dbReference type="GO" id="GO:0030430">
    <property type="term" value="C:host cell cytoplasm"/>
    <property type="evidence" value="ECO:0007669"/>
    <property type="project" value="UniProtKB-SubCell"/>
</dbReference>
<evidence type="ECO:0000256" key="3">
    <source>
        <dbReference type="ARBA" id="ARBA00008605"/>
    </source>
</evidence>
<evidence type="ECO:0000256" key="6">
    <source>
        <dbReference type="ARBA" id="ARBA00023200"/>
    </source>
</evidence>
<evidence type="ECO:0000256" key="1">
    <source>
        <dbReference type="ARBA" id="ARBA00004147"/>
    </source>
</evidence>
<evidence type="ECO:0000256" key="7">
    <source>
        <dbReference type="ARBA" id="ARBA00023323"/>
    </source>
</evidence>
<dbReference type="GO" id="GO:0052150">
    <property type="term" value="P:symbiont-mediated perturbation of host apoptosis"/>
    <property type="evidence" value="ECO:0007669"/>
    <property type="project" value="UniProtKB-KW"/>
</dbReference>
<dbReference type="RefSeq" id="YP_009272872.1">
    <property type="nucleotide sequence ID" value="NC_030860.1"/>
</dbReference>
<dbReference type="Proteomes" id="UP000173328">
    <property type="component" value="Segment"/>
</dbReference>
<dbReference type="OrthoDB" id="3297at10239"/>
<evidence type="ECO:0000313" key="12">
    <source>
        <dbReference type="EMBL" id="AMB43145.1"/>
    </source>
</evidence>
<keyword evidence="13" id="KW-1185">Reference proteome</keyword>
<proteinExistence type="inferred from homology"/>
<sequence length="432" mass="49617">MAGLHEDVVERESVMIPRGPTHRVPLESIPFQQILDETERQPINLRRLCMEYSFEEIATYVMQPHDNWTEMIDTHVKIALNPGIIYKISAPVIIGRECYIIGNGATVEIDCAHSAVFIVRKDRFNPNIRNLSGVVFQNVKFLHNMYESGQGILFQVTKKTTFHNCYFFGFNHTCVIAYEQVIMRSCVFEACFRGVCLYHNDTPYFGTSRIVQCYFKRCAIGIIAKAFIKICNNVSQETYCMALLFNGARFTHNKILTPYTAETFAQRYVTCRDGIVVPLQTVHISGNHRVKWPVLKDNFFHRCSLFLGNRRGATMFKNCSFFRTQIFVEPEVGNKVSFSSIYGLDLSIFKMIRMATDAMETESCECGAVHRHHRFMFGDITHEVLPNPRLVSCQTLEYSSASDSGGLNINFGRGVKRYITTCIFIVFYYFSD</sequence>
<accession>A0A1B0UI02</accession>
<dbReference type="SUPFAM" id="SSF51126">
    <property type="entry name" value="Pectin lyase-like"/>
    <property type="match status" value="1"/>
</dbReference>
<evidence type="ECO:0000256" key="4">
    <source>
        <dbReference type="ARBA" id="ARBA00022118"/>
    </source>
</evidence>
<keyword evidence="5" id="KW-0244">Early protein</keyword>
<dbReference type="EMBL" id="KT698856">
    <property type="protein sequence ID" value="AMB43145.1"/>
    <property type="molecule type" value="Genomic_DNA"/>
</dbReference>
<comment type="subcellular location">
    <subcellularLocation>
        <location evidence="2">Host cytoplasm</location>
    </subcellularLocation>
    <subcellularLocation>
        <location evidence="1">Host nucleus</location>
    </subcellularLocation>
</comment>
<organism evidence="12 13">
    <name type="scientific">Bat mastadenovirus WIV12</name>
    <dbReference type="NCBI Taxonomy" id="1788434"/>
    <lineage>
        <taxon>Viruses</taxon>
        <taxon>Varidnaviria</taxon>
        <taxon>Bamfordvirae</taxon>
        <taxon>Preplasmiviricota</taxon>
        <taxon>Polisuviricotina</taxon>
        <taxon>Pharingeaviricetes</taxon>
        <taxon>Rowavirales</taxon>
        <taxon>Adenoviridae</taxon>
        <taxon>Mastadenovirus</taxon>
        <taxon>Mastadenovirus miniopteridae</taxon>
        <taxon>Bat mastadenovirus D</taxon>
    </lineage>
</organism>
<evidence type="ECO:0000313" key="13">
    <source>
        <dbReference type="Proteomes" id="UP000173328"/>
    </source>
</evidence>
<keyword evidence="7" id="KW-1119">Modulation of host cell apoptosis by virus</keyword>
<evidence type="ECO:0000256" key="9">
    <source>
        <dbReference type="ARBA" id="ARBA00031863"/>
    </source>
</evidence>
<comment type="function">
    <text evidence="10">Plays a major role to prevent cellular inhibition of viral genome replication. Assembles an SCF-like E3 ubiquitin ligase complex based on the cellular proteins ELOB, ELOC, CUL5 and RBX1, in cooperation with viral E4orf6. This viral RING-type ligase ubiquitinates cellular substrates and targets them to proteasomal degradation: TP53/p53, LIG4, MRE11-RAD50-NBS1 (MRN) complex, ITGA3, DAXX and BLM. E1B-55K probably acts as the substrate-specific adapter of the SCF-like E3 ubiquitin ligase complex. Degradation of host TP53/p53 activity is essential for preventing E1A-induced TP53 accumulation that would otherwise lead to cell apoptosis and growth arrest. E1B-55K also inactivates TP53 transcription-factor activity by binding its transactivation domain. E1B-55K also functions as a SUMO1 E3 ligase for TP53 which causes the latter to be sequestered in promyelocytic leukemia (PML) nuclear bodies thereby contributing to maximal inhibition of TP53 function.</text>
</comment>
<dbReference type="InterPro" id="IPR002612">
    <property type="entry name" value="Adeno_E1B_55kDa"/>
</dbReference>
<dbReference type="GeneID" id="28715603"/>
<comment type="similarity">
    <text evidence="3">Belongs to the adenoviridae E1B 55 kDa protein family.</text>
</comment>
<evidence type="ECO:0000256" key="11">
    <source>
        <dbReference type="ARBA" id="ARBA00046912"/>
    </source>
</evidence>
<evidence type="ECO:0000256" key="10">
    <source>
        <dbReference type="ARBA" id="ARBA00046084"/>
    </source>
</evidence>
<keyword evidence="6" id="KW-1035">Host cytoplasm</keyword>
<evidence type="ECO:0000256" key="8">
    <source>
        <dbReference type="ARBA" id="ARBA00030428"/>
    </source>
</evidence>
<dbReference type="KEGG" id="vg:28715603"/>
<dbReference type="Pfam" id="PF01696">
    <property type="entry name" value="Adeno_E1B_55K"/>
    <property type="match status" value="1"/>
</dbReference>
<protein>
    <recommendedName>
        <fullName evidence="4">E1B 55 kDa protein</fullName>
    </recommendedName>
    <alternativeName>
        <fullName evidence="8">E1B protein, large T-antigen</fullName>
    </alternativeName>
    <alternativeName>
        <fullName evidence="9">E1B-495R</fullName>
    </alternativeName>
</protein>
<comment type="subunit">
    <text evidence="11">Interacts with host PML-4 and PML-5; this interaction promotes efficient subnuclear targeting of E1B-55K to PML nuclear bodies. Interacts with E4-ORF3 protein. Interacts with E4-ORF6 protein.</text>
</comment>
<dbReference type="GO" id="GO:0042025">
    <property type="term" value="C:host cell nucleus"/>
    <property type="evidence" value="ECO:0007669"/>
    <property type="project" value="UniProtKB-SubCell"/>
</dbReference>
<dbReference type="InterPro" id="IPR011050">
    <property type="entry name" value="Pectin_lyase_fold/virulence"/>
</dbReference>
<name>A0A1B0UI02_9ADEN</name>